<comment type="caution">
    <text evidence="2">The sequence shown here is derived from an EMBL/GenBank/DDBJ whole genome shotgun (WGS) entry which is preliminary data.</text>
</comment>
<sequence>MKVRKLALFYDSEGKREKSTKKAAVTAALHLFYILLIFQSFVFFVFRLVRYGGSRRKWNRNLRNVGMCLTVRGYRSI</sequence>
<name>A0AA90TX88_9BACI</name>
<accession>A0AA90TX88</accession>
<reference evidence="2" key="1">
    <citation type="submission" date="2023-08" db="EMBL/GenBank/DDBJ databases">
        <title>Nitrogen cycling bacteria in agricultural field soils.</title>
        <authorList>
            <person name="Jang J."/>
        </authorList>
    </citation>
    <scope>NUCLEOTIDE SEQUENCE</scope>
    <source>
        <strain evidence="2">PS3-36</strain>
    </source>
</reference>
<keyword evidence="1" id="KW-1133">Transmembrane helix</keyword>
<evidence type="ECO:0000256" key="1">
    <source>
        <dbReference type="SAM" id="Phobius"/>
    </source>
</evidence>
<dbReference type="EMBL" id="JAVGVR010000002">
    <property type="protein sequence ID" value="MDQ6601002.1"/>
    <property type="molecule type" value="Genomic_DNA"/>
</dbReference>
<keyword evidence="3" id="KW-1185">Reference proteome</keyword>
<evidence type="ECO:0000313" key="2">
    <source>
        <dbReference type="EMBL" id="MDQ6601002.1"/>
    </source>
</evidence>
<proteinExistence type="predicted"/>
<evidence type="ECO:0000313" key="3">
    <source>
        <dbReference type="Proteomes" id="UP001178888"/>
    </source>
</evidence>
<dbReference type="AlphaFoldDB" id="A0AA90TX88"/>
<keyword evidence="1" id="KW-0472">Membrane</keyword>
<organism evidence="2 3">
    <name type="scientific">Bacillus salipaludis</name>
    <dbReference type="NCBI Taxonomy" id="2547811"/>
    <lineage>
        <taxon>Bacteria</taxon>
        <taxon>Bacillati</taxon>
        <taxon>Bacillota</taxon>
        <taxon>Bacilli</taxon>
        <taxon>Bacillales</taxon>
        <taxon>Bacillaceae</taxon>
        <taxon>Bacillus</taxon>
    </lineage>
</organism>
<protein>
    <submittedName>
        <fullName evidence="2">Uncharacterized protein</fullName>
    </submittedName>
</protein>
<dbReference type="Proteomes" id="UP001178888">
    <property type="component" value="Unassembled WGS sequence"/>
</dbReference>
<dbReference type="RefSeq" id="WP_308914625.1">
    <property type="nucleotide sequence ID" value="NZ_JAVGVR010000002.1"/>
</dbReference>
<gene>
    <name evidence="2" type="ORF">RCG21_32975</name>
</gene>
<keyword evidence="1" id="KW-0812">Transmembrane</keyword>
<feature type="transmembrane region" description="Helical" evidence="1">
    <location>
        <begin position="27"/>
        <end position="49"/>
    </location>
</feature>